<comment type="similarity">
    <text evidence="1">Belongs to the glycosyl hydrolase 3 family.</text>
</comment>
<name>A0A8H4PGC9_9HYPO</name>
<feature type="domain" description="Glycoside hydrolase family 3 N-terminal" evidence="5">
    <location>
        <begin position="9"/>
        <end position="330"/>
    </location>
</feature>
<dbReference type="Gene3D" id="3.20.20.300">
    <property type="entry name" value="Glycoside hydrolase, family 3, N-terminal domain"/>
    <property type="match status" value="1"/>
</dbReference>
<protein>
    <recommendedName>
        <fullName evidence="5">Glycoside hydrolase family 3 N-terminal domain-containing protein</fullName>
    </recommendedName>
</protein>
<dbReference type="InterPro" id="IPR017853">
    <property type="entry name" value="GH"/>
</dbReference>
<dbReference type="InterPro" id="IPR036962">
    <property type="entry name" value="Glyco_hydro_3_N_sf"/>
</dbReference>
<dbReference type="Gene3D" id="3.40.50.1700">
    <property type="entry name" value="Glycoside hydrolase family 3 C-terminal domain"/>
    <property type="match status" value="1"/>
</dbReference>
<evidence type="ECO:0000256" key="2">
    <source>
        <dbReference type="ARBA" id="ARBA00022801"/>
    </source>
</evidence>
<dbReference type="InterPro" id="IPR001764">
    <property type="entry name" value="Glyco_hydro_3_N"/>
</dbReference>
<reference evidence="6 7" key="1">
    <citation type="journal article" date="2020" name="Genome Biol. Evol.">
        <title>A new high-quality draft genome assembly of the Chinese cordyceps Ophiocordyceps sinensis.</title>
        <authorList>
            <person name="Shu R."/>
            <person name="Zhang J."/>
            <person name="Meng Q."/>
            <person name="Zhang H."/>
            <person name="Zhou G."/>
            <person name="Li M."/>
            <person name="Wu P."/>
            <person name="Zhao Y."/>
            <person name="Chen C."/>
            <person name="Qin Q."/>
        </authorList>
    </citation>
    <scope>NUCLEOTIDE SEQUENCE [LARGE SCALE GENOMIC DNA]</scope>
    <source>
        <strain evidence="6 7">IOZ07</strain>
    </source>
</reference>
<dbReference type="GO" id="GO:0005975">
    <property type="term" value="P:carbohydrate metabolic process"/>
    <property type="evidence" value="ECO:0007669"/>
    <property type="project" value="InterPro"/>
</dbReference>
<keyword evidence="3" id="KW-0325">Glycoprotein</keyword>
<dbReference type="GO" id="GO:0009254">
    <property type="term" value="P:peptidoglycan turnover"/>
    <property type="evidence" value="ECO:0007669"/>
    <property type="project" value="TreeGrafter"/>
</dbReference>
<evidence type="ECO:0000259" key="5">
    <source>
        <dbReference type="Pfam" id="PF00933"/>
    </source>
</evidence>
<accession>A0A8H4PGC9</accession>
<evidence type="ECO:0000256" key="1">
    <source>
        <dbReference type="ARBA" id="ARBA00005336"/>
    </source>
</evidence>
<proteinExistence type="inferred from homology"/>
<comment type="caution">
    <text evidence="6">The sequence shown here is derived from an EMBL/GenBank/DDBJ whole genome shotgun (WGS) entry which is preliminary data.</text>
</comment>
<evidence type="ECO:0000313" key="6">
    <source>
        <dbReference type="EMBL" id="KAF4504472.1"/>
    </source>
</evidence>
<evidence type="ECO:0000256" key="3">
    <source>
        <dbReference type="ARBA" id="ARBA00023180"/>
    </source>
</evidence>
<keyword evidence="7" id="KW-1185">Reference proteome</keyword>
<dbReference type="InterPro" id="IPR036881">
    <property type="entry name" value="Glyco_hydro_3_C_sf"/>
</dbReference>
<evidence type="ECO:0000256" key="4">
    <source>
        <dbReference type="ARBA" id="ARBA00023295"/>
    </source>
</evidence>
<dbReference type="AlphaFoldDB" id="A0A8H4PGC9"/>
<dbReference type="Pfam" id="PF00933">
    <property type="entry name" value="Glyco_hydro_3"/>
    <property type="match status" value="1"/>
</dbReference>
<dbReference type="GO" id="GO:0004553">
    <property type="term" value="F:hydrolase activity, hydrolyzing O-glycosyl compounds"/>
    <property type="evidence" value="ECO:0007669"/>
    <property type="project" value="InterPro"/>
</dbReference>
<gene>
    <name evidence="6" type="ORF">G6O67_007922</name>
</gene>
<dbReference type="PANTHER" id="PTHR30480">
    <property type="entry name" value="BETA-HEXOSAMINIDASE-RELATED"/>
    <property type="match status" value="1"/>
</dbReference>
<dbReference type="OrthoDB" id="4215304at2759"/>
<keyword evidence="2" id="KW-0378">Hydrolase</keyword>
<organism evidence="6 7">
    <name type="scientific">Ophiocordyceps sinensis</name>
    <dbReference type="NCBI Taxonomy" id="72228"/>
    <lineage>
        <taxon>Eukaryota</taxon>
        <taxon>Fungi</taxon>
        <taxon>Dikarya</taxon>
        <taxon>Ascomycota</taxon>
        <taxon>Pezizomycotina</taxon>
        <taxon>Sordariomycetes</taxon>
        <taxon>Hypocreomycetidae</taxon>
        <taxon>Hypocreales</taxon>
        <taxon>Ophiocordycipitaceae</taxon>
        <taxon>Ophiocordyceps</taxon>
    </lineage>
</organism>
<dbReference type="Proteomes" id="UP000557566">
    <property type="component" value="Unassembled WGS sequence"/>
</dbReference>
<dbReference type="EMBL" id="JAAVMX010000009">
    <property type="protein sequence ID" value="KAF4504472.1"/>
    <property type="molecule type" value="Genomic_DNA"/>
</dbReference>
<dbReference type="PANTHER" id="PTHR30480:SF16">
    <property type="entry name" value="GLYCOSIDE HYDROLASE FAMILY 3 DOMAIN PROTEIN"/>
    <property type="match status" value="1"/>
</dbReference>
<dbReference type="SUPFAM" id="SSF51445">
    <property type="entry name" value="(Trans)glycosidases"/>
    <property type="match status" value="1"/>
</dbReference>
<evidence type="ECO:0000313" key="7">
    <source>
        <dbReference type="Proteomes" id="UP000557566"/>
    </source>
</evidence>
<dbReference type="InterPro" id="IPR050226">
    <property type="entry name" value="NagZ_Beta-hexosaminidase"/>
</dbReference>
<sequence length="542" mass="58121">MTTLEARRKTVGQLFAVGFHGLDADDRVRSLVCDYGVGAIVLFKRNVRDAPQLRALCLALQRLARDAGHDQPLLIGIDQENGLVTRISPPVAAQLPGPMALGAAGSLSSARAVAEATGSMLRHFGINMNYAPVADVNSEPLNPVIGVRSPGDDPAQVSRFAAACAEGLRASRVAPCVKHFPGHGDTRVDSHHGLPVIRKSRQALEATELVPFRYAVAQGIEMVMMAHISLPELGAGSELPATLSPEAMGILRDDIGFQGVIMTDCMEMDGVRATYGTVEGSLMALQAGADNVMICHTHQVQTAAIDRVCQALESGEISSRQIQVSLGRLSELKSRFTSWDDALHPQAPEALSAMNKRSEELAKQVYRDATTLVRSQAGLLPLSRTAKTVFVSPGPNVPRGGAVDGGDVAPPTRVPWVSASFGDVLRAHNPTVVDIRFVGSTLSDDEWRQVEEAEVVILATRNARESRYQVELAMEVARRRREAPLAAIATCNPYDFIDCPEPGTYLAIYEPTVEAFSAAARVLYGKASAGGKLPVRSTLIRE</sequence>
<keyword evidence="4" id="KW-0326">Glycosidase</keyword>